<dbReference type="KEGG" id="scp:HMPREF0833_10544"/>
<name>F8DH93_STREP</name>
<dbReference type="InterPro" id="IPR001387">
    <property type="entry name" value="Cro/C1-type_HTH"/>
</dbReference>
<dbReference type="Gene3D" id="1.10.260.40">
    <property type="entry name" value="lambda repressor-like DNA-binding domains"/>
    <property type="match status" value="1"/>
</dbReference>
<proteinExistence type="predicted"/>
<accession>F8DH93</accession>
<dbReference type="GeneID" id="10835043"/>
<sequence>MWKKQIEKPTIIKRQKHDKSFKNYIKELSKEKDFGEQLTTRELAKRVGIDYEMFRKILNKRKPNQPRDCIIAICAALFCSVEETNKALFYYDDMPSLDPSEGYRDYFIRSALEASEDKSTHFDYAYKGVELVNKILDDNNFSKLRLSNKIKSVKSNENVKNKIKYISSEKYSEREKFNSSLGEFYKPYNYSVGTTIEVDYHGESQYISKNSDRNEVYIKSKNGFSIKVLDKETEMFKEFSPIIDNVNLQELKKCYEVLYDTRNWGFRKSAKIKDASIVVYGEQFNYYIPDRNEYFYAEIKNGKFSFSVFKTTMFMREYLTKDEFKSFYSKKRKEHQAEVQTFYSINEIKEYCEKLPNNFFDVRYSYISYFEIMKEKLENLLINIKNKKELIRDFNVLPGDDPYEIYYFFNVQDEFECIEEEITKPVFKEYNPFEEDLGLSDDKEIGSYLGEEKYIERVSKKKEAVFEFKNKKVILTREDLITAFELGLNNIEDVLNLKSQILDFETIYEK</sequence>
<dbReference type="InterPro" id="IPR010982">
    <property type="entry name" value="Lambda_DNA-bd_dom_sf"/>
</dbReference>
<protein>
    <submittedName>
        <fullName evidence="1">Uncharacterized protein</fullName>
    </submittedName>
</protein>
<evidence type="ECO:0000313" key="2">
    <source>
        <dbReference type="Proteomes" id="UP000001502"/>
    </source>
</evidence>
<dbReference type="SUPFAM" id="SSF47413">
    <property type="entry name" value="lambda repressor-like DNA-binding domains"/>
    <property type="match status" value="1"/>
</dbReference>
<gene>
    <name evidence="1" type="ordered locus">HMPREF0833_10544</name>
</gene>
<dbReference type="Proteomes" id="UP000001502">
    <property type="component" value="Chromosome"/>
</dbReference>
<dbReference type="RefSeq" id="WP_013903606.1">
    <property type="nucleotide sequence ID" value="NC_015678.1"/>
</dbReference>
<dbReference type="HOGENOM" id="CLU_562330_0_0_9"/>
<evidence type="ECO:0000313" key="1">
    <source>
        <dbReference type="EMBL" id="AEH55575.1"/>
    </source>
</evidence>
<dbReference type="AlphaFoldDB" id="F8DH93"/>
<dbReference type="GO" id="GO:0003677">
    <property type="term" value="F:DNA binding"/>
    <property type="evidence" value="ECO:0007669"/>
    <property type="project" value="InterPro"/>
</dbReference>
<dbReference type="CDD" id="cd00093">
    <property type="entry name" value="HTH_XRE"/>
    <property type="match status" value="1"/>
</dbReference>
<dbReference type="EMBL" id="CP002843">
    <property type="protein sequence ID" value="AEH55575.1"/>
    <property type="molecule type" value="Genomic_DNA"/>
</dbReference>
<organism evidence="1 2">
    <name type="scientific">Streptococcus parasanguinis (strain ATCC 15912 / DSM 6778 / CIP 104372 / LMG 14537)</name>
    <dbReference type="NCBI Taxonomy" id="760570"/>
    <lineage>
        <taxon>Bacteria</taxon>
        <taxon>Bacillati</taxon>
        <taxon>Bacillota</taxon>
        <taxon>Bacilli</taxon>
        <taxon>Lactobacillales</taxon>
        <taxon>Streptococcaceae</taxon>
        <taxon>Streptococcus</taxon>
    </lineage>
</organism>
<reference evidence="2" key="1">
    <citation type="submission" date="2011-06" db="EMBL/GenBank/DDBJ databases">
        <title>Complete sequence of Streptococcus parasanguinis strain ATCC 15912.</title>
        <authorList>
            <person name="Muzny D."/>
            <person name="Qin X."/>
            <person name="Buhay C."/>
            <person name="Dugan-Rocha S."/>
            <person name="Ding Y."/>
            <person name="Chen G."/>
            <person name="Hawes A."/>
            <person name="Holder M."/>
            <person name="Jhangiani S."/>
            <person name="Johnson A."/>
            <person name="Khan Z."/>
            <person name="Li Z."/>
            <person name="Liu W."/>
            <person name="Liu X."/>
            <person name="Perez L."/>
            <person name="Shen H."/>
            <person name="Wang Q."/>
            <person name="Watt J."/>
            <person name="Xi L."/>
            <person name="Xin Y."/>
            <person name="Zhou J."/>
            <person name="Deng J."/>
            <person name="Jiang H."/>
            <person name="Liu Y."/>
            <person name="Qu J."/>
            <person name="Song X.-Z."/>
            <person name="Zhang L."/>
            <person name="Villasana D."/>
            <person name="Johnson A."/>
            <person name="Liu J."/>
            <person name="Liyanage D."/>
            <person name="Lorensuhewa L."/>
            <person name="Robinson T."/>
            <person name="Song A."/>
            <person name="Song B.-B."/>
            <person name="Dinh H."/>
            <person name="Thornton R."/>
            <person name="Coyle M."/>
            <person name="Francisco L."/>
            <person name="Jackson L."/>
            <person name="Javaid M."/>
            <person name="Korchina V."/>
            <person name="Kovar C."/>
            <person name="Mata R."/>
            <person name="Mathew T."/>
            <person name="Ngo R."/>
            <person name="Nguyen L."/>
            <person name="Nguyen N."/>
            <person name="Okwuonu G."/>
            <person name="Ongeri F."/>
            <person name="Pham C."/>
            <person name="Simmons D."/>
            <person name="Wilczek-Boney K."/>
            <person name="Hale W."/>
            <person name="Jakkamsetti A."/>
            <person name="Pham P."/>
            <person name="Ruth R."/>
            <person name="San Lucas F."/>
            <person name="Warren J."/>
            <person name="Zhang J."/>
            <person name="Zhao Z."/>
            <person name="Zhou C."/>
            <person name="Zhu D."/>
            <person name="Lee S."/>
            <person name="Bess C."/>
            <person name="Blankenburg K."/>
            <person name="Forbes L."/>
            <person name="Fu Q."/>
            <person name="Gubbala S."/>
            <person name="Hirani K."/>
            <person name="Jayaseelan J.C."/>
            <person name="Lara F."/>
            <person name="Munidasa M."/>
            <person name="Palculict T."/>
            <person name="Patil S."/>
            <person name="Pu L.-L."/>
            <person name="Saada N."/>
            <person name="Tang L."/>
            <person name="Weissenberger G."/>
            <person name="Zhu Y."/>
            <person name="Hemphill L."/>
            <person name="Shang Y."/>
            <person name="Youmans B."/>
            <person name="Ayvaz T."/>
            <person name="Ross M."/>
            <person name="Santibanez J."/>
            <person name="Aqrawi P."/>
            <person name="Gross S."/>
            <person name="Joshi V."/>
            <person name="Fowler G."/>
            <person name="Nazareth L."/>
            <person name="Reid J."/>
            <person name="Worley K."/>
            <person name="Petrosino J."/>
            <person name="Highlander S."/>
            <person name="Gibbs R."/>
        </authorList>
    </citation>
    <scope>NUCLEOTIDE SEQUENCE [LARGE SCALE GENOMIC DNA]</scope>
    <source>
        <strain evidence="2">ATCC 15912 / DSM 6778 / CIP 104372 / LMG 14537</strain>
    </source>
</reference>